<protein>
    <submittedName>
        <fullName evidence="1">Serine/threonine-protein phosphatase 7-like</fullName>
    </submittedName>
</protein>
<dbReference type="EMBL" id="LXQA010031105">
    <property type="protein sequence ID" value="MCH95932.1"/>
    <property type="molecule type" value="Genomic_DNA"/>
</dbReference>
<name>A0A392N8K1_9FABA</name>
<gene>
    <name evidence="1" type="ORF">A2U01_0016915</name>
</gene>
<evidence type="ECO:0000313" key="2">
    <source>
        <dbReference type="Proteomes" id="UP000265520"/>
    </source>
</evidence>
<dbReference type="Proteomes" id="UP000265520">
    <property type="component" value="Unassembled WGS sequence"/>
</dbReference>
<organism evidence="1 2">
    <name type="scientific">Trifolium medium</name>
    <dbReference type="NCBI Taxonomy" id="97028"/>
    <lineage>
        <taxon>Eukaryota</taxon>
        <taxon>Viridiplantae</taxon>
        <taxon>Streptophyta</taxon>
        <taxon>Embryophyta</taxon>
        <taxon>Tracheophyta</taxon>
        <taxon>Spermatophyta</taxon>
        <taxon>Magnoliopsida</taxon>
        <taxon>eudicotyledons</taxon>
        <taxon>Gunneridae</taxon>
        <taxon>Pentapetalae</taxon>
        <taxon>rosids</taxon>
        <taxon>fabids</taxon>
        <taxon>Fabales</taxon>
        <taxon>Fabaceae</taxon>
        <taxon>Papilionoideae</taxon>
        <taxon>50 kb inversion clade</taxon>
        <taxon>NPAAA clade</taxon>
        <taxon>Hologalegina</taxon>
        <taxon>IRL clade</taxon>
        <taxon>Trifolieae</taxon>
        <taxon>Trifolium</taxon>
    </lineage>
</organism>
<keyword evidence="2" id="KW-1185">Reference proteome</keyword>
<reference evidence="1 2" key="1">
    <citation type="journal article" date="2018" name="Front. Plant Sci.">
        <title>Red Clover (Trifolium pratense) and Zigzag Clover (T. medium) - A Picture of Genomic Similarities and Differences.</title>
        <authorList>
            <person name="Dluhosova J."/>
            <person name="Istvanek J."/>
            <person name="Nedelnik J."/>
            <person name="Repkova J."/>
        </authorList>
    </citation>
    <scope>NUCLEOTIDE SEQUENCE [LARGE SCALE GENOMIC DNA]</scope>
    <source>
        <strain evidence="2">cv. 10/8</strain>
        <tissue evidence="1">Leaf</tissue>
    </source>
</reference>
<comment type="caution">
    <text evidence="1">The sequence shown here is derived from an EMBL/GenBank/DDBJ whole genome shotgun (WGS) entry which is preliminary data.</text>
</comment>
<dbReference type="AlphaFoldDB" id="A0A392N8K1"/>
<sequence>MVGYMLQGLGILKASLISTSALTNGLNQFIKTVKASTSGFSAPQDVVRPESNSEALGIDNGQSWNVQLQDGSSGTQVVEVPRSPLVEELPLPPNIQSQ</sequence>
<feature type="non-terminal residue" evidence="1">
    <location>
        <position position="98"/>
    </location>
</feature>
<proteinExistence type="predicted"/>
<accession>A0A392N8K1</accession>
<evidence type="ECO:0000313" key="1">
    <source>
        <dbReference type="EMBL" id="MCH95932.1"/>
    </source>
</evidence>